<accession>A0A0J9UN11</accession>
<dbReference type="KEGG" id="fox:FOXG_18751"/>
<reference evidence="1" key="2">
    <citation type="journal article" date="2010" name="Nature">
        <title>Comparative genomics reveals mobile pathogenicity chromosomes in Fusarium.</title>
        <authorList>
            <person name="Ma L.J."/>
            <person name="van der Does H.C."/>
            <person name="Borkovich K.A."/>
            <person name="Coleman J.J."/>
            <person name="Daboussi M.J."/>
            <person name="Di Pietro A."/>
            <person name="Dufresne M."/>
            <person name="Freitag M."/>
            <person name="Grabherr M."/>
            <person name="Henrissat B."/>
            <person name="Houterman P.M."/>
            <person name="Kang S."/>
            <person name="Shim W.B."/>
            <person name="Woloshuk C."/>
            <person name="Xie X."/>
            <person name="Xu J.R."/>
            <person name="Antoniw J."/>
            <person name="Baker S.E."/>
            <person name="Bluhm B.H."/>
            <person name="Breakspear A."/>
            <person name="Brown D.W."/>
            <person name="Butchko R.A."/>
            <person name="Chapman S."/>
            <person name="Coulson R."/>
            <person name="Coutinho P.M."/>
            <person name="Danchin E.G."/>
            <person name="Diener A."/>
            <person name="Gale L.R."/>
            <person name="Gardiner D.M."/>
            <person name="Goff S."/>
            <person name="Hammond-Kosack K.E."/>
            <person name="Hilburn K."/>
            <person name="Hua-Van A."/>
            <person name="Jonkers W."/>
            <person name="Kazan K."/>
            <person name="Kodira C.D."/>
            <person name="Koehrsen M."/>
            <person name="Kumar L."/>
            <person name="Lee Y.H."/>
            <person name="Li L."/>
            <person name="Manners J.M."/>
            <person name="Miranda-Saavedra D."/>
            <person name="Mukherjee M."/>
            <person name="Park G."/>
            <person name="Park J."/>
            <person name="Park S.Y."/>
            <person name="Proctor R.H."/>
            <person name="Regev A."/>
            <person name="Ruiz-Roldan M.C."/>
            <person name="Sain D."/>
            <person name="Sakthikumar S."/>
            <person name="Sykes S."/>
            <person name="Schwartz D.C."/>
            <person name="Turgeon B.G."/>
            <person name="Wapinski I."/>
            <person name="Yoder O."/>
            <person name="Young S."/>
            <person name="Zeng Q."/>
            <person name="Zhou S."/>
            <person name="Galagan J."/>
            <person name="Cuomo C.A."/>
            <person name="Kistler H.C."/>
            <person name="Rep M."/>
        </authorList>
    </citation>
    <scope>NUCLEOTIDE SEQUENCE [LARGE SCALE GENOMIC DNA]</scope>
    <source>
        <strain evidence="1">4287</strain>
    </source>
</reference>
<name>A0A0J9UN11_FUSO4</name>
<proteinExistence type="predicted"/>
<dbReference type="VEuPathDB" id="FungiDB:FOXG_18751"/>
<evidence type="ECO:0000313" key="2">
    <source>
        <dbReference type="Proteomes" id="UP000009097"/>
    </source>
</evidence>
<dbReference type="RefSeq" id="XP_018238675.1">
    <property type="nucleotide sequence ID" value="XM_018398886.1"/>
</dbReference>
<sequence>MILSGRDEVRPWLYIGFLIKSFVQKQAGPSGEPRWSGAWILVGSNETCSSDKGGDCQRRYSQLACLRGWGTKGAIFELKQQTQPATTGQICFDLVRRGGKRPTTQRWPESITRRVLRWSLLQRGKQANTRPRSPRLEIRVTLK</sequence>
<reference evidence="1" key="1">
    <citation type="submission" date="2007-04" db="EMBL/GenBank/DDBJ databases">
        <authorList>
            <consortium name="The Broad Institute Genome Sequencing Platform"/>
            <person name="Birren B."/>
            <person name="Lander E."/>
            <person name="Galagan J."/>
            <person name="Nusbaum C."/>
            <person name="Devon K."/>
            <person name="Ma L.-J."/>
            <person name="Jaffe D."/>
            <person name="Butler J."/>
            <person name="Alvarez P."/>
            <person name="Gnerre S."/>
            <person name="Grabherr M."/>
            <person name="Kleber M."/>
            <person name="Mauceli E."/>
            <person name="Brockman W."/>
            <person name="MacCallum I.A."/>
            <person name="Young S."/>
            <person name="LaButti K."/>
            <person name="DeCaprio D."/>
            <person name="Crawford M."/>
            <person name="Koehrsen M."/>
            <person name="Engels R."/>
            <person name="Montgomery P."/>
            <person name="Pearson M."/>
            <person name="Howarth C."/>
            <person name="Larson L."/>
            <person name="White J."/>
            <person name="O'Leary S."/>
            <person name="Kodira C."/>
            <person name="Zeng Q."/>
            <person name="Yandava C."/>
            <person name="Alvarado L."/>
            <person name="Kistler C."/>
            <person name="Shim W.-B."/>
            <person name="Kang S."/>
            <person name="Woloshuk C."/>
        </authorList>
    </citation>
    <scope>NUCLEOTIDE SEQUENCE</scope>
    <source>
        <strain evidence="1">4287</strain>
    </source>
</reference>
<protein>
    <submittedName>
        <fullName evidence="1">Uncharacterized protein</fullName>
    </submittedName>
</protein>
<evidence type="ECO:0000313" key="1">
    <source>
        <dbReference type="EMBL" id="KNB00630.1"/>
    </source>
</evidence>
<dbReference type="Proteomes" id="UP000009097">
    <property type="component" value="Unassembled WGS sequence"/>
</dbReference>
<organism evidence="1 2">
    <name type="scientific">Fusarium oxysporum f. sp. lycopersici (strain 4287 / CBS 123668 / FGSC 9935 / NRRL 34936)</name>
    <name type="common">Fusarium vascular wilt of tomato</name>
    <dbReference type="NCBI Taxonomy" id="426428"/>
    <lineage>
        <taxon>Eukaryota</taxon>
        <taxon>Fungi</taxon>
        <taxon>Dikarya</taxon>
        <taxon>Ascomycota</taxon>
        <taxon>Pezizomycotina</taxon>
        <taxon>Sordariomycetes</taxon>
        <taxon>Hypocreomycetidae</taxon>
        <taxon>Hypocreales</taxon>
        <taxon>Nectriaceae</taxon>
        <taxon>Fusarium</taxon>
        <taxon>Fusarium oxysporum species complex</taxon>
    </lineage>
</organism>
<dbReference type="AlphaFoldDB" id="A0A0J9UN11"/>
<dbReference type="EMBL" id="DS231699">
    <property type="protein sequence ID" value="KNB00630.1"/>
    <property type="molecule type" value="Genomic_DNA"/>
</dbReference>
<dbReference type="GeneID" id="28959457"/>
<gene>
    <name evidence="1" type="ORF">FOXG_18751</name>
</gene>